<dbReference type="GO" id="GO:0106312">
    <property type="term" value="F:methylenetetrahydrofolate reductase (NADH) activity"/>
    <property type="evidence" value="ECO:0007669"/>
    <property type="project" value="UniProtKB-EC"/>
</dbReference>
<dbReference type="RefSeq" id="WP_015948016.1">
    <property type="nucleotide sequence ID" value="NC_011768.1"/>
</dbReference>
<sequence>MQLRDKSEAGQFIVLAEMEPPKGVDVTDFTANAIRVKDQVDAFVVPEMNSAVMRMSSLGASLILQSKGLPTVMQVNCRDRNRLGLQADLLAAGAIGVRNVMAVTGEDPSFGDHHQASAVYDIDLIELLKAVRGMTEGKDMAGVDLAGAPSFYCGSTVNAGVRGKALQLEIDEMKRKMDAGARFFITPPVFNMNDLSDFMEKASRAEVKVLPTVLLLKSVGMARYIDRHSDHVSVGDALIKRIMSASDKARECAQIAADTIQAAKNAGLDGVMIATLGWEHMLPQVLNLKPTEAQDAEHDDPNTSWGKHAGGK</sequence>
<dbReference type="GO" id="GO:0005829">
    <property type="term" value="C:cytosol"/>
    <property type="evidence" value="ECO:0007669"/>
    <property type="project" value="TreeGrafter"/>
</dbReference>
<keyword evidence="12" id="KW-1185">Reference proteome</keyword>
<name>B8FJ30_DESAL</name>
<feature type="region of interest" description="Disordered" evidence="10">
    <location>
        <begin position="293"/>
        <end position="312"/>
    </location>
</feature>
<dbReference type="eggNOG" id="COG0685">
    <property type="taxonomic scope" value="Bacteria"/>
</dbReference>
<comment type="catalytic activity">
    <reaction evidence="8">
        <text>(6S)-5-methyl-5,6,7,8-tetrahydrofolate + NAD(+) = (6R)-5,10-methylene-5,6,7,8-tetrahydrofolate + NADH + H(+)</text>
        <dbReference type="Rhea" id="RHEA:19821"/>
        <dbReference type="ChEBI" id="CHEBI:15378"/>
        <dbReference type="ChEBI" id="CHEBI:15636"/>
        <dbReference type="ChEBI" id="CHEBI:18608"/>
        <dbReference type="ChEBI" id="CHEBI:57540"/>
        <dbReference type="ChEBI" id="CHEBI:57945"/>
        <dbReference type="EC" id="1.5.1.54"/>
    </reaction>
    <physiologicalReaction direction="right-to-left" evidence="8">
        <dbReference type="Rhea" id="RHEA:19823"/>
    </physiologicalReaction>
</comment>
<evidence type="ECO:0000313" key="12">
    <source>
        <dbReference type="Proteomes" id="UP000000739"/>
    </source>
</evidence>
<dbReference type="EMBL" id="CP001322">
    <property type="protein sequence ID" value="ACL04957.1"/>
    <property type="molecule type" value="Genomic_DNA"/>
</dbReference>
<organism evidence="11 12">
    <name type="scientific">Desulfatibacillum aliphaticivorans</name>
    <dbReference type="NCBI Taxonomy" id="218208"/>
    <lineage>
        <taxon>Bacteria</taxon>
        <taxon>Pseudomonadati</taxon>
        <taxon>Thermodesulfobacteriota</taxon>
        <taxon>Desulfobacteria</taxon>
        <taxon>Desulfobacterales</taxon>
        <taxon>Desulfatibacillaceae</taxon>
        <taxon>Desulfatibacillum</taxon>
    </lineage>
</organism>
<evidence type="ECO:0000256" key="1">
    <source>
        <dbReference type="ARBA" id="ARBA00001974"/>
    </source>
</evidence>
<keyword evidence="5 9" id="KW-0274">FAD</keyword>
<gene>
    <name evidence="11" type="ordered locus">Dalk_3267</name>
</gene>
<comment type="similarity">
    <text evidence="3 9">Belongs to the methylenetetrahydrofolate reductase family.</text>
</comment>
<evidence type="ECO:0000256" key="5">
    <source>
        <dbReference type="ARBA" id="ARBA00022827"/>
    </source>
</evidence>
<dbReference type="UniPathway" id="UPA00193"/>
<dbReference type="GO" id="GO:0035999">
    <property type="term" value="P:tetrahydrofolate interconversion"/>
    <property type="evidence" value="ECO:0007669"/>
    <property type="project" value="UniProtKB-UniPathway"/>
</dbReference>
<dbReference type="GO" id="GO:0009086">
    <property type="term" value="P:methionine biosynthetic process"/>
    <property type="evidence" value="ECO:0007669"/>
    <property type="project" value="TreeGrafter"/>
</dbReference>
<evidence type="ECO:0000256" key="7">
    <source>
        <dbReference type="ARBA" id="ARBA00034478"/>
    </source>
</evidence>
<dbReference type="GO" id="GO:0071949">
    <property type="term" value="F:FAD binding"/>
    <property type="evidence" value="ECO:0007669"/>
    <property type="project" value="TreeGrafter"/>
</dbReference>
<evidence type="ECO:0000256" key="9">
    <source>
        <dbReference type="RuleBase" id="RU003862"/>
    </source>
</evidence>
<evidence type="ECO:0000256" key="8">
    <source>
        <dbReference type="ARBA" id="ARBA00048628"/>
    </source>
</evidence>
<dbReference type="KEGG" id="dal:Dalk_3267"/>
<dbReference type="Pfam" id="PF02219">
    <property type="entry name" value="MTHFR"/>
    <property type="match status" value="1"/>
</dbReference>
<dbReference type="SUPFAM" id="SSF51730">
    <property type="entry name" value="FAD-linked oxidoreductase"/>
    <property type="match status" value="1"/>
</dbReference>
<proteinExistence type="inferred from homology"/>
<protein>
    <recommendedName>
        <fullName evidence="9">Methylenetetrahydrofolate reductase</fullName>
    </recommendedName>
</protein>
<evidence type="ECO:0000313" key="11">
    <source>
        <dbReference type="EMBL" id="ACL04957.1"/>
    </source>
</evidence>
<evidence type="ECO:0000256" key="3">
    <source>
        <dbReference type="ARBA" id="ARBA00006743"/>
    </source>
</evidence>
<dbReference type="PANTHER" id="PTHR45754:SF3">
    <property type="entry name" value="METHYLENETETRAHYDROFOLATE REDUCTASE (NADPH)"/>
    <property type="match status" value="1"/>
</dbReference>
<dbReference type="CDD" id="cd00537">
    <property type="entry name" value="MTHFR"/>
    <property type="match status" value="1"/>
</dbReference>
<evidence type="ECO:0000256" key="2">
    <source>
        <dbReference type="ARBA" id="ARBA00004777"/>
    </source>
</evidence>
<dbReference type="PANTHER" id="PTHR45754">
    <property type="entry name" value="METHYLENETETRAHYDROFOLATE REDUCTASE"/>
    <property type="match status" value="1"/>
</dbReference>
<evidence type="ECO:0000256" key="6">
    <source>
        <dbReference type="ARBA" id="ARBA00023002"/>
    </source>
</evidence>
<reference evidence="11 12" key="1">
    <citation type="journal article" date="2012" name="Environ. Microbiol.">
        <title>The genome sequence of Desulfatibacillum alkenivorans AK-01: a blueprint for anaerobic alkane oxidation.</title>
        <authorList>
            <person name="Callaghan A.V."/>
            <person name="Morris B.E."/>
            <person name="Pereira I.A."/>
            <person name="McInerney M.J."/>
            <person name="Austin R.N."/>
            <person name="Groves J.T."/>
            <person name="Kukor J.J."/>
            <person name="Suflita J.M."/>
            <person name="Young L.Y."/>
            <person name="Zylstra G.J."/>
            <person name="Wawrik B."/>
        </authorList>
    </citation>
    <scope>NUCLEOTIDE SEQUENCE [LARGE SCALE GENOMIC DNA]</scope>
    <source>
        <strain evidence="11 12">AK-01</strain>
    </source>
</reference>
<dbReference type="AlphaFoldDB" id="B8FJ30"/>
<dbReference type="HOGENOM" id="CLU_057297_2_0_7"/>
<evidence type="ECO:0000256" key="10">
    <source>
        <dbReference type="SAM" id="MobiDB-lite"/>
    </source>
</evidence>
<dbReference type="Proteomes" id="UP000000739">
    <property type="component" value="Chromosome"/>
</dbReference>
<comment type="cofactor">
    <cofactor evidence="1 9">
        <name>FAD</name>
        <dbReference type="ChEBI" id="CHEBI:57692"/>
    </cofactor>
</comment>
<dbReference type="Gene3D" id="3.20.20.220">
    <property type="match status" value="1"/>
</dbReference>
<comment type="pathway">
    <text evidence="7">Amino-acid biosynthesis; L-methionine biosynthesis via de novo pathway.</text>
</comment>
<accession>B8FJ30</accession>
<evidence type="ECO:0000256" key="4">
    <source>
        <dbReference type="ARBA" id="ARBA00022630"/>
    </source>
</evidence>
<dbReference type="InterPro" id="IPR029041">
    <property type="entry name" value="FAD-linked_oxidoreductase-like"/>
</dbReference>
<dbReference type="InterPro" id="IPR003171">
    <property type="entry name" value="Mehydrof_redctse-like"/>
</dbReference>
<comment type="pathway">
    <text evidence="2 9">One-carbon metabolism; tetrahydrofolate interconversion.</text>
</comment>
<keyword evidence="4 9" id="KW-0285">Flavoprotein</keyword>
<keyword evidence="6 9" id="KW-0560">Oxidoreductase</keyword>